<keyword evidence="1" id="KW-1133">Transmembrane helix</keyword>
<comment type="caution">
    <text evidence="2">The sequence shown here is derived from an EMBL/GenBank/DDBJ whole genome shotgun (WGS) entry which is preliminary data.</text>
</comment>
<dbReference type="InterPro" id="IPR021359">
    <property type="entry name" value="DUF2812"/>
</dbReference>
<keyword evidence="1" id="KW-0472">Membrane</keyword>
<name>A0ABW4LS46_9BACI</name>
<dbReference type="Pfam" id="PF11193">
    <property type="entry name" value="DUF2812"/>
    <property type="match status" value="1"/>
</dbReference>
<protein>
    <submittedName>
        <fullName evidence="2">DUF2812 domain-containing protein</fullName>
    </submittedName>
</protein>
<keyword evidence="3" id="KW-1185">Reference proteome</keyword>
<gene>
    <name evidence="2" type="ORF">ACFSCX_12150</name>
</gene>
<keyword evidence="1" id="KW-0812">Transmembrane</keyword>
<feature type="transmembrane region" description="Helical" evidence="1">
    <location>
        <begin position="118"/>
        <end position="135"/>
    </location>
</feature>
<evidence type="ECO:0000313" key="3">
    <source>
        <dbReference type="Proteomes" id="UP001597214"/>
    </source>
</evidence>
<accession>A0ABW4LS46</accession>
<reference evidence="3" key="1">
    <citation type="journal article" date="2019" name="Int. J. Syst. Evol. Microbiol.">
        <title>The Global Catalogue of Microorganisms (GCM) 10K type strain sequencing project: providing services to taxonomists for standard genome sequencing and annotation.</title>
        <authorList>
            <consortium name="The Broad Institute Genomics Platform"/>
            <consortium name="The Broad Institute Genome Sequencing Center for Infectious Disease"/>
            <person name="Wu L."/>
            <person name="Ma J."/>
        </authorList>
    </citation>
    <scope>NUCLEOTIDE SEQUENCE [LARGE SCALE GENOMIC DNA]</scope>
    <source>
        <strain evidence="3">CCUG 49339</strain>
    </source>
</reference>
<proteinExistence type="predicted"/>
<organism evidence="2 3">
    <name type="scientific">Bacillus salitolerans</name>
    <dbReference type="NCBI Taxonomy" id="1437434"/>
    <lineage>
        <taxon>Bacteria</taxon>
        <taxon>Bacillati</taxon>
        <taxon>Bacillota</taxon>
        <taxon>Bacilli</taxon>
        <taxon>Bacillales</taxon>
        <taxon>Bacillaceae</taxon>
        <taxon>Bacillus</taxon>
    </lineage>
</organism>
<dbReference type="EMBL" id="JBHUEM010000020">
    <property type="protein sequence ID" value="MFD1737306.1"/>
    <property type="molecule type" value="Genomic_DNA"/>
</dbReference>
<evidence type="ECO:0000256" key="1">
    <source>
        <dbReference type="SAM" id="Phobius"/>
    </source>
</evidence>
<sequence length="173" mass="20481">MTKYKKVFKVFWAWQDNKEEKWLNEMANSGWKLKNYNLTGYTFEKCEPNNYVYKLDYKSTSNCDLHEYISIFHDAGWEHVTQFTGWHYFRTESNGTDFPDIFSDVESKIQKYRSLSQNLVISLLVLIVVSFNVLFSKNISFAIFIKSVYVGLIGLLIMAIWKVKQKINSLHNE</sequence>
<dbReference type="Proteomes" id="UP001597214">
    <property type="component" value="Unassembled WGS sequence"/>
</dbReference>
<feature type="transmembrane region" description="Helical" evidence="1">
    <location>
        <begin position="141"/>
        <end position="161"/>
    </location>
</feature>
<dbReference type="RefSeq" id="WP_377928509.1">
    <property type="nucleotide sequence ID" value="NZ_JBHUEM010000020.1"/>
</dbReference>
<evidence type="ECO:0000313" key="2">
    <source>
        <dbReference type="EMBL" id="MFD1737306.1"/>
    </source>
</evidence>